<organism evidence="3 4">
    <name type="scientific">Sporichthya brevicatena</name>
    <dbReference type="NCBI Taxonomy" id="171442"/>
    <lineage>
        <taxon>Bacteria</taxon>
        <taxon>Bacillati</taxon>
        <taxon>Actinomycetota</taxon>
        <taxon>Actinomycetes</taxon>
        <taxon>Sporichthyales</taxon>
        <taxon>Sporichthyaceae</taxon>
        <taxon>Sporichthya</taxon>
    </lineage>
</organism>
<evidence type="ECO:0000256" key="1">
    <source>
        <dbReference type="ARBA" id="ARBA00010617"/>
    </source>
</evidence>
<reference evidence="3 4" key="1">
    <citation type="journal article" date="2019" name="Int. J. Syst. Evol. Microbiol.">
        <title>The Global Catalogue of Microorganisms (GCM) 10K type strain sequencing project: providing services to taxonomists for standard genome sequencing and annotation.</title>
        <authorList>
            <consortium name="The Broad Institute Genomics Platform"/>
            <consortium name="The Broad Institute Genome Sequencing Center for Infectious Disease"/>
            <person name="Wu L."/>
            <person name="Ma J."/>
        </authorList>
    </citation>
    <scope>NUCLEOTIDE SEQUENCE [LARGE SCALE GENOMIC DNA]</scope>
    <source>
        <strain evidence="3 4">JCM 10671</strain>
    </source>
</reference>
<dbReference type="RefSeq" id="WP_344603876.1">
    <property type="nucleotide sequence ID" value="NZ_BAAAHE010000014.1"/>
</dbReference>
<keyword evidence="2" id="KW-0503">Monooxygenase</keyword>
<gene>
    <name evidence="3" type="ORF">GCM10009547_18390</name>
</gene>
<evidence type="ECO:0000313" key="3">
    <source>
        <dbReference type="EMBL" id="GAA0616624.1"/>
    </source>
</evidence>
<sequence>MTSAEIRGCPVVHDETKPEPAPFPGLFARFDAYRDHDSSVLWSTDAQGYWIFTDHATILEGLRQTDLWSSKVITVTDPEPRMLWIPVMLDAPEHVRWRNLLAAWFTPRRVKSMADEHRRLAADVVAGIADRGRCDVVSDFARVYPSTIFLSLMGMPQSMLGQFYEWEHDLLHLTPAEDPGNERRNAAGGRIQKYFRELLAERRAEADAEAADIVRAALSWEFDGRPVDDADLLNCLLLLFMAGLDTVANELAFALHHLATHPADRERCVANPDLWPVLVEEVLRVYPSVQTARKATRDAEFAGVQVRQGDMALFPLAAAGRDPKVFADSLRVDLDRTTAEGRHLTFGSGPHHCLGAHLARQEMVLALEEWHRRIPTYRLRETPLLEGAQVWGLTGLELQW</sequence>
<keyword evidence="2" id="KW-0560">Oxidoreductase</keyword>
<name>A0ABN1GQJ6_9ACTN</name>
<dbReference type="Proteomes" id="UP001500957">
    <property type="component" value="Unassembled WGS sequence"/>
</dbReference>
<dbReference type="Gene3D" id="1.10.630.10">
    <property type="entry name" value="Cytochrome P450"/>
    <property type="match status" value="1"/>
</dbReference>
<comment type="caution">
    <text evidence="3">The sequence shown here is derived from an EMBL/GenBank/DDBJ whole genome shotgun (WGS) entry which is preliminary data.</text>
</comment>
<dbReference type="PRINTS" id="PR00385">
    <property type="entry name" value="P450"/>
</dbReference>
<accession>A0ABN1GQJ6</accession>
<dbReference type="Pfam" id="PF00067">
    <property type="entry name" value="p450"/>
    <property type="match status" value="1"/>
</dbReference>
<keyword evidence="4" id="KW-1185">Reference proteome</keyword>
<dbReference type="InterPro" id="IPR017972">
    <property type="entry name" value="Cyt_P450_CS"/>
</dbReference>
<dbReference type="PANTHER" id="PTHR46696">
    <property type="entry name" value="P450, PUTATIVE (EUROFUNG)-RELATED"/>
    <property type="match status" value="1"/>
</dbReference>
<evidence type="ECO:0000313" key="4">
    <source>
        <dbReference type="Proteomes" id="UP001500957"/>
    </source>
</evidence>
<keyword evidence="2" id="KW-0349">Heme</keyword>
<dbReference type="PROSITE" id="PS00086">
    <property type="entry name" value="CYTOCHROME_P450"/>
    <property type="match status" value="1"/>
</dbReference>
<evidence type="ECO:0000256" key="2">
    <source>
        <dbReference type="RuleBase" id="RU000461"/>
    </source>
</evidence>
<dbReference type="InterPro" id="IPR001128">
    <property type="entry name" value="Cyt_P450"/>
</dbReference>
<dbReference type="InterPro" id="IPR002397">
    <property type="entry name" value="Cyt_P450_B"/>
</dbReference>
<dbReference type="SUPFAM" id="SSF48264">
    <property type="entry name" value="Cytochrome P450"/>
    <property type="match status" value="1"/>
</dbReference>
<dbReference type="PANTHER" id="PTHR46696:SF6">
    <property type="entry name" value="P450, PUTATIVE (EUROFUNG)-RELATED"/>
    <property type="match status" value="1"/>
</dbReference>
<comment type="similarity">
    <text evidence="1 2">Belongs to the cytochrome P450 family.</text>
</comment>
<dbReference type="InterPro" id="IPR036396">
    <property type="entry name" value="Cyt_P450_sf"/>
</dbReference>
<keyword evidence="2" id="KW-0408">Iron</keyword>
<proteinExistence type="inferred from homology"/>
<protein>
    <submittedName>
        <fullName evidence="3">Cytochrome P450</fullName>
    </submittedName>
</protein>
<keyword evidence="2" id="KW-0479">Metal-binding</keyword>
<dbReference type="PRINTS" id="PR00359">
    <property type="entry name" value="BP450"/>
</dbReference>
<dbReference type="EMBL" id="BAAAHE010000014">
    <property type="protein sequence ID" value="GAA0616624.1"/>
    <property type="molecule type" value="Genomic_DNA"/>
</dbReference>